<dbReference type="STRING" id="234267.Acid_0182"/>
<dbReference type="FunCoup" id="Q02CM0">
    <property type="interactions" value="59"/>
</dbReference>
<keyword evidence="3" id="KW-0408">Iron</keyword>
<dbReference type="GO" id="GO:0016020">
    <property type="term" value="C:membrane"/>
    <property type="evidence" value="ECO:0007669"/>
    <property type="project" value="InterPro"/>
</dbReference>
<gene>
    <name evidence="7" type="ordered locus">Acid_0182</name>
</gene>
<dbReference type="GO" id="GO:0046872">
    <property type="term" value="F:metal ion binding"/>
    <property type="evidence" value="ECO:0007669"/>
    <property type="project" value="UniProtKB-KW"/>
</dbReference>
<feature type="transmembrane region" description="Helical" evidence="5">
    <location>
        <begin position="398"/>
        <end position="421"/>
    </location>
</feature>
<dbReference type="Gene3D" id="3.30.70.20">
    <property type="match status" value="2"/>
</dbReference>
<dbReference type="AlphaFoldDB" id="Q02CM0"/>
<dbReference type="PANTHER" id="PTHR43177:SF3">
    <property type="entry name" value="PROTEIN NRFC HOMOLOG"/>
    <property type="match status" value="1"/>
</dbReference>
<keyword evidence="2" id="KW-0479">Metal-binding</keyword>
<dbReference type="GO" id="GO:0051539">
    <property type="term" value="F:4 iron, 4 sulfur cluster binding"/>
    <property type="evidence" value="ECO:0007669"/>
    <property type="project" value="UniProtKB-KW"/>
</dbReference>
<dbReference type="eggNOG" id="COG0437">
    <property type="taxonomic scope" value="Bacteria"/>
</dbReference>
<keyword evidence="5" id="KW-0472">Membrane</keyword>
<evidence type="ECO:0000259" key="6">
    <source>
        <dbReference type="PROSITE" id="PS51379"/>
    </source>
</evidence>
<evidence type="ECO:0000256" key="5">
    <source>
        <dbReference type="SAM" id="Phobius"/>
    </source>
</evidence>
<evidence type="ECO:0000313" key="7">
    <source>
        <dbReference type="EMBL" id="ABJ81196.1"/>
    </source>
</evidence>
<feature type="transmembrane region" description="Helical" evidence="5">
    <location>
        <begin position="313"/>
        <end position="332"/>
    </location>
</feature>
<dbReference type="EMBL" id="CP000473">
    <property type="protein sequence ID" value="ABJ81196.1"/>
    <property type="molecule type" value="Genomic_DNA"/>
</dbReference>
<dbReference type="KEGG" id="sus:Acid_0182"/>
<keyword evidence="4" id="KW-0411">Iron-sulfur</keyword>
<dbReference type="CDD" id="cd16371">
    <property type="entry name" value="DMSOR_beta_like"/>
    <property type="match status" value="1"/>
</dbReference>
<sequence>MTGLPLLESDLLYRPVPTGLVQLRRAPELTPRRPLAAGEQYRFHFDMTKCIGCKCCVVACNEQNGNPAAINWRRVGEIEGGHYPYTQRHYLSMGCNHCIEPSCMTGCPVEAYTKNAITGVVEHSADACIGCQYCTWNCSYGVPQYNPARGVVGKCDMCHNRLTDGMAPACVQACPEGAIAIEIVNVAQWRADYLDANAPGLPSADDSISTTRITLPANLAPDTGRVDTQRIHPEDPHLPLVFMLVLTQLAVGAFGVLWLLDLLGHAGRLWISAIASLTLAGVSLGASTLHLGRPIYAWRALRGLRTSWLSREVLALSLFAAIASLFAGTLAANLPGRTWIGLATVAFGVAGITCSARIYLVRARPSWCSRYTTAEFFATALLLGPLFVLAMPVSSVPWIAWMAAVGGAAQLITQAAKFLWLSHSETFELRASSRLISGRFRALFLIRLGLLLIAGIVAPLALHGSAVAVAAFVLALAGEWSGRWLFFVTVVPKNMAAAFPATARVAA</sequence>
<dbReference type="HOGENOM" id="CLU_029605_0_0_0"/>
<feature type="domain" description="4Fe-4S ferredoxin-type" evidence="6">
    <location>
        <begin position="41"/>
        <end position="70"/>
    </location>
</feature>
<dbReference type="SUPFAM" id="SSF54862">
    <property type="entry name" value="4Fe-4S ferredoxins"/>
    <property type="match status" value="1"/>
</dbReference>
<reference evidence="7" key="1">
    <citation type="submission" date="2006-10" db="EMBL/GenBank/DDBJ databases">
        <title>Complete sequence of Solibacter usitatus Ellin6076.</title>
        <authorList>
            <consortium name="US DOE Joint Genome Institute"/>
            <person name="Copeland A."/>
            <person name="Lucas S."/>
            <person name="Lapidus A."/>
            <person name="Barry K."/>
            <person name="Detter J.C."/>
            <person name="Glavina del Rio T."/>
            <person name="Hammon N."/>
            <person name="Israni S."/>
            <person name="Dalin E."/>
            <person name="Tice H."/>
            <person name="Pitluck S."/>
            <person name="Thompson L.S."/>
            <person name="Brettin T."/>
            <person name="Bruce D."/>
            <person name="Han C."/>
            <person name="Tapia R."/>
            <person name="Gilna P."/>
            <person name="Schmutz J."/>
            <person name="Larimer F."/>
            <person name="Land M."/>
            <person name="Hauser L."/>
            <person name="Kyrpides N."/>
            <person name="Mikhailova N."/>
            <person name="Janssen P.H."/>
            <person name="Kuske C.R."/>
            <person name="Richardson P."/>
        </authorList>
    </citation>
    <scope>NUCLEOTIDE SEQUENCE</scope>
    <source>
        <strain evidence="7">Ellin6076</strain>
    </source>
</reference>
<evidence type="ECO:0000256" key="3">
    <source>
        <dbReference type="ARBA" id="ARBA00023004"/>
    </source>
</evidence>
<dbReference type="InterPro" id="IPR017896">
    <property type="entry name" value="4Fe4S_Fe-S-bd"/>
</dbReference>
<protein>
    <submittedName>
        <fullName evidence="7">4Fe-4S ferredoxin, iron-sulfur binding domain protein</fullName>
    </submittedName>
</protein>
<name>Q02CM0_SOLUE</name>
<dbReference type="InParanoid" id="Q02CM0"/>
<evidence type="ECO:0000256" key="2">
    <source>
        <dbReference type="ARBA" id="ARBA00022723"/>
    </source>
</evidence>
<feature type="transmembrane region" description="Helical" evidence="5">
    <location>
        <begin position="442"/>
        <end position="461"/>
    </location>
</feature>
<dbReference type="Pfam" id="PF04976">
    <property type="entry name" value="DmsC"/>
    <property type="match status" value="1"/>
</dbReference>
<dbReference type="PROSITE" id="PS51379">
    <property type="entry name" value="4FE4S_FER_2"/>
    <property type="match status" value="2"/>
</dbReference>
<keyword evidence="1" id="KW-0004">4Fe-4S</keyword>
<accession>Q02CM0</accession>
<dbReference type="InterPro" id="IPR050954">
    <property type="entry name" value="ET_IronSulfur_Cluster-Binding"/>
</dbReference>
<dbReference type="eggNOG" id="COG3302">
    <property type="taxonomic scope" value="Bacteria"/>
</dbReference>
<dbReference type="OrthoDB" id="9810688at2"/>
<dbReference type="GO" id="GO:0019645">
    <property type="term" value="P:anaerobic electron transport chain"/>
    <property type="evidence" value="ECO:0007669"/>
    <property type="project" value="InterPro"/>
</dbReference>
<keyword evidence="5" id="KW-0812">Transmembrane</keyword>
<feature type="transmembrane region" description="Helical" evidence="5">
    <location>
        <begin position="269"/>
        <end position="292"/>
    </location>
</feature>
<feature type="transmembrane region" description="Helical" evidence="5">
    <location>
        <begin position="240"/>
        <end position="263"/>
    </location>
</feature>
<organism evidence="7">
    <name type="scientific">Solibacter usitatus (strain Ellin6076)</name>
    <dbReference type="NCBI Taxonomy" id="234267"/>
    <lineage>
        <taxon>Bacteria</taxon>
        <taxon>Pseudomonadati</taxon>
        <taxon>Acidobacteriota</taxon>
        <taxon>Terriglobia</taxon>
        <taxon>Bryobacterales</taxon>
        <taxon>Solibacteraceae</taxon>
        <taxon>Candidatus Solibacter</taxon>
    </lineage>
</organism>
<dbReference type="InterPro" id="IPR007059">
    <property type="entry name" value="DmsC"/>
</dbReference>
<feature type="domain" description="4Fe-4S ferredoxin-type" evidence="6">
    <location>
        <begin position="119"/>
        <end position="148"/>
    </location>
</feature>
<feature type="transmembrane region" description="Helical" evidence="5">
    <location>
        <begin position="338"/>
        <end position="360"/>
    </location>
</feature>
<keyword evidence="5" id="KW-1133">Transmembrane helix</keyword>
<feature type="transmembrane region" description="Helical" evidence="5">
    <location>
        <begin position="467"/>
        <end position="486"/>
    </location>
</feature>
<proteinExistence type="predicted"/>
<dbReference type="Pfam" id="PF13247">
    <property type="entry name" value="Fer4_11"/>
    <property type="match status" value="1"/>
</dbReference>
<dbReference type="PANTHER" id="PTHR43177">
    <property type="entry name" value="PROTEIN NRFC"/>
    <property type="match status" value="1"/>
</dbReference>
<evidence type="ECO:0000256" key="1">
    <source>
        <dbReference type="ARBA" id="ARBA00022485"/>
    </source>
</evidence>
<evidence type="ECO:0000256" key="4">
    <source>
        <dbReference type="ARBA" id="ARBA00023014"/>
    </source>
</evidence>
<feature type="transmembrane region" description="Helical" evidence="5">
    <location>
        <begin position="372"/>
        <end position="392"/>
    </location>
</feature>